<keyword evidence="1" id="KW-0479">Metal-binding</keyword>
<protein>
    <submittedName>
        <fullName evidence="3">ArpA protein</fullName>
    </submittedName>
</protein>
<dbReference type="Pfam" id="PF23169">
    <property type="entry name" value="HalD"/>
    <property type="match status" value="1"/>
</dbReference>
<dbReference type="PROSITE" id="PS51471">
    <property type="entry name" value="FE2OG_OXY"/>
    <property type="match status" value="1"/>
</dbReference>
<comment type="caution">
    <text evidence="3">The sequence shown here is derived from an EMBL/GenBank/DDBJ whole genome shotgun (WGS) entry which is preliminary data.</text>
</comment>
<evidence type="ECO:0000313" key="3">
    <source>
        <dbReference type="EMBL" id="ONH25359.1"/>
    </source>
</evidence>
<dbReference type="InterPro" id="IPR005123">
    <property type="entry name" value="Oxoglu/Fe-dep_dioxygenase_dom"/>
</dbReference>
<gene>
    <name evidence="3" type="ORF">BL253_27480</name>
</gene>
<keyword evidence="1" id="KW-0560">Oxidoreductase</keyword>
<evidence type="ECO:0000256" key="1">
    <source>
        <dbReference type="RuleBase" id="RU003682"/>
    </source>
</evidence>
<dbReference type="GO" id="GO:0046872">
    <property type="term" value="F:metal ion binding"/>
    <property type="evidence" value="ECO:0007669"/>
    <property type="project" value="UniProtKB-KW"/>
</dbReference>
<reference evidence="4" key="1">
    <citation type="submission" date="2016-10" db="EMBL/GenBank/DDBJ databases">
        <title>Frankia sp. NRRL B-16386 Genome sequencing.</title>
        <authorList>
            <person name="Ghodhbane-Gtari F."/>
            <person name="Swanson E."/>
            <person name="Gueddou A."/>
            <person name="Hezbri K."/>
            <person name="Ktari K."/>
            <person name="Nouioui I."/>
            <person name="Morris K."/>
            <person name="Simpson S."/>
            <person name="Abebe-Akele F."/>
            <person name="Thomas K."/>
            <person name="Gtari M."/>
            <person name="Tisa L.S."/>
        </authorList>
    </citation>
    <scope>NUCLEOTIDE SEQUENCE [LARGE SCALE GENOMIC DNA]</scope>
    <source>
        <strain evidence="4">NRRL B-16386</strain>
    </source>
</reference>
<dbReference type="SUPFAM" id="SSF51197">
    <property type="entry name" value="Clavaminate synthase-like"/>
    <property type="match status" value="1"/>
</dbReference>
<sequence>MTSPESVIDDVTMATAVETVVNTGLYPLFAPPDSSAWNELVRGVRLELAASGCCVLPGFVRPDALERLRAQCAALAPLAYYGDETVNAYNIAPETPLPPGHPGRVSLRRGNAFVARDRIPADHAAQRLYTSIAFQRFVAACFELPAVHELADPLAGLCVNIVAPGREHPWHFDTNEFAVSLLTQEADGGEFEYCPKIRSAAEENVEDVAAVLAGRGDRFVRRLRLRPGDLQLFLGRYSLHRVSRVTGPVQRHSVIFAYSARPGVVGSLSRTRQLFGRVLPEHRAAAERPVRMDALLD</sequence>
<feature type="domain" description="Fe2OG dioxygenase" evidence="2">
    <location>
        <begin position="153"/>
        <end position="262"/>
    </location>
</feature>
<name>A0A1V2I3X2_9ACTN</name>
<dbReference type="EMBL" id="MOMC01000060">
    <property type="protein sequence ID" value="ONH25359.1"/>
    <property type="molecule type" value="Genomic_DNA"/>
</dbReference>
<accession>A0A1V2I3X2</accession>
<dbReference type="STRING" id="1834516.BL253_27480"/>
<dbReference type="Gene3D" id="2.60.120.620">
    <property type="entry name" value="q2cbj1_9rhob like domain"/>
    <property type="match status" value="1"/>
</dbReference>
<dbReference type="OrthoDB" id="9798229at2"/>
<comment type="similarity">
    <text evidence="1">Belongs to the iron/ascorbate-dependent oxidoreductase family.</text>
</comment>
<dbReference type="AlphaFoldDB" id="A0A1V2I3X2"/>
<dbReference type="Proteomes" id="UP000188929">
    <property type="component" value="Unassembled WGS sequence"/>
</dbReference>
<dbReference type="GO" id="GO:0016491">
    <property type="term" value="F:oxidoreductase activity"/>
    <property type="evidence" value="ECO:0007669"/>
    <property type="project" value="UniProtKB-KW"/>
</dbReference>
<keyword evidence="1" id="KW-0408">Iron</keyword>
<proteinExistence type="inferred from homology"/>
<dbReference type="RefSeq" id="WP_076820285.1">
    <property type="nucleotide sequence ID" value="NZ_MOMC01000060.1"/>
</dbReference>
<keyword evidence="4" id="KW-1185">Reference proteome</keyword>
<evidence type="ECO:0000259" key="2">
    <source>
        <dbReference type="PROSITE" id="PS51471"/>
    </source>
</evidence>
<dbReference type="InterPro" id="IPR056470">
    <property type="entry name" value="BesD/HalB-like"/>
</dbReference>
<evidence type="ECO:0000313" key="4">
    <source>
        <dbReference type="Proteomes" id="UP000188929"/>
    </source>
</evidence>
<organism evidence="3 4">
    <name type="scientific">Pseudofrankia asymbiotica</name>
    <dbReference type="NCBI Taxonomy" id="1834516"/>
    <lineage>
        <taxon>Bacteria</taxon>
        <taxon>Bacillati</taxon>
        <taxon>Actinomycetota</taxon>
        <taxon>Actinomycetes</taxon>
        <taxon>Frankiales</taxon>
        <taxon>Frankiaceae</taxon>
        <taxon>Pseudofrankia</taxon>
    </lineage>
</organism>